<dbReference type="HOGENOM" id="CLU_132549_3_0_11"/>
<dbReference type="eggNOG" id="COG3631">
    <property type="taxonomic scope" value="Bacteria"/>
</dbReference>
<dbReference type="Gene3D" id="3.10.450.50">
    <property type="match status" value="1"/>
</dbReference>
<dbReference type="EMBL" id="CANL01000029">
    <property type="protein sequence ID" value="CCM64232.1"/>
    <property type="molecule type" value="Genomic_DNA"/>
</dbReference>
<dbReference type="STRING" id="1229780.BN381_350092"/>
<dbReference type="GO" id="GO:0004769">
    <property type="term" value="F:steroid Delta-isomerase activity"/>
    <property type="evidence" value="ECO:0007669"/>
    <property type="project" value="UniProtKB-EC"/>
</dbReference>
<comment type="caution">
    <text evidence="2">The sequence shown here is derived from an EMBL/GenBank/DDBJ whole genome shotgun (WGS) entry which is preliminary data.</text>
</comment>
<evidence type="ECO:0000313" key="2">
    <source>
        <dbReference type="EMBL" id="CCM64232.1"/>
    </source>
</evidence>
<accession>R4Z650</accession>
<name>R4Z650_9ACTN</name>
<dbReference type="Pfam" id="PF12680">
    <property type="entry name" value="SnoaL_2"/>
    <property type="match status" value="1"/>
</dbReference>
<protein>
    <submittedName>
        <fullName evidence="2">Putative Steroid Delta-isomerase</fullName>
        <ecNumber evidence="2">5.3.3.1</ecNumber>
    </submittedName>
</protein>
<keyword evidence="3" id="KW-1185">Reference proteome</keyword>
<dbReference type="EC" id="5.3.3.1" evidence="2"/>
<reference evidence="2 3" key="1">
    <citation type="journal article" date="2013" name="ISME J.">
        <title>Metabolic model for the filamentous 'Candidatus Microthrix parvicella' based on genomic and metagenomic analyses.</title>
        <authorList>
            <person name="Jon McIlroy S."/>
            <person name="Kristiansen R."/>
            <person name="Albertsen M."/>
            <person name="Michael Karst S."/>
            <person name="Rossetti S."/>
            <person name="Lund Nielsen J."/>
            <person name="Tandoi V."/>
            <person name="James Seviour R."/>
            <person name="Nielsen P.H."/>
        </authorList>
    </citation>
    <scope>NUCLEOTIDE SEQUENCE [LARGE SCALE GENOMIC DNA]</scope>
    <source>
        <strain evidence="2 3">RN1</strain>
    </source>
</reference>
<dbReference type="InterPro" id="IPR032710">
    <property type="entry name" value="NTF2-like_dom_sf"/>
</dbReference>
<sequence length="149" mass="16577">MGTTRWTTQVWAERRPGSVSVMSADPAAILSAVESYIKFFSTNDRAGYLSLFADDAWVEDPVGSPKHQGLDAIGAFWDGSRELAPEIELRLIKVNVCGGEVAFLMEIRPMLGDQQMVMTAIDVMTFDDDARVTTLRAYFDMSEMRLADD</sequence>
<keyword evidence="2" id="KW-0413">Isomerase</keyword>
<feature type="domain" description="SnoaL-like" evidence="1">
    <location>
        <begin position="33"/>
        <end position="129"/>
    </location>
</feature>
<dbReference type="AlphaFoldDB" id="R4Z650"/>
<dbReference type="SUPFAM" id="SSF54427">
    <property type="entry name" value="NTF2-like"/>
    <property type="match status" value="1"/>
</dbReference>
<evidence type="ECO:0000313" key="3">
    <source>
        <dbReference type="Proteomes" id="UP000018291"/>
    </source>
</evidence>
<dbReference type="Proteomes" id="UP000018291">
    <property type="component" value="Unassembled WGS sequence"/>
</dbReference>
<proteinExistence type="predicted"/>
<dbReference type="InterPro" id="IPR037401">
    <property type="entry name" value="SnoaL-like"/>
</dbReference>
<evidence type="ECO:0000259" key="1">
    <source>
        <dbReference type="Pfam" id="PF12680"/>
    </source>
</evidence>
<gene>
    <name evidence="2" type="ORF">BN381_350092</name>
</gene>
<organism evidence="2 3">
    <name type="scientific">Candidatus Neomicrothrix parvicella RN1</name>
    <dbReference type="NCBI Taxonomy" id="1229780"/>
    <lineage>
        <taxon>Bacteria</taxon>
        <taxon>Bacillati</taxon>
        <taxon>Actinomycetota</taxon>
        <taxon>Acidimicrobiia</taxon>
        <taxon>Acidimicrobiales</taxon>
        <taxon>Microthrixaceae</taxon>
        <taxon>Candidatus Neomicrothrix</taxon>
    </lineage>
</organism>
<dbReference type="OrthoDB" id="459617at2"/>